<evidence type="ECO:0000313" key="6">
    <source>
        <dbReference type="Proteomes" id="UP000473681"/>
    </source>
</evidence>
<feature type="domain" description="Lysozyme inhibitor LprI-like N-terminal" evidence="3">
    <location>
        <begin position="125"/>
        <end position="211"/>
    </location>
</feature>
<feature type="compositionally biased region" description="Basic and acidic residues" evidence="1">
    <location>
        <begin position="72"/>
        <end position="88"/>
    </location>
</feature>
<feature type="chain" id="PRO_5038209940" evidence="2">
    <location>
        <begin position="21"/>
        <end position="217"/>
    </location>
</feature>
<dbReference type="Gene3D" id="1.20.1270.180">
    <property type="match status" value="1"/>
</dbReference>
<feature type="signal peptide" evidence="2">
    <location>
        <begin position="1"/>
        <end position="20"/>
    </location>
</feature>
<protein>
    <submittedName>
        <fullName evidence="4">DUF1311 domain-containing protein</fullName>
    </submittedName>
</protein>
<evidence type="ECO:0000256" key="1">
    <source>
        <dbReference type="SAM" id="MobiDB-lite"/>
    </source>
</evidence>
<dbReference type="PANTHER" id="PTHR39176">
    <property type="entry name" value="PERIPLASMIC PROTEIN-RELATED"/>
    <property type="match status" value="1"/>
</dbReference>
<dbReference type="OrthoDB" id="2438161at2"/>
<feature type="compositionally biased region" description="Polar residues" evidence="1">
    <location>
        <begin position="89"/>
        <end position="101"/>
    </location>
</feature>
<organism evidence="4 7">
    <name type="scientific">Clostridium botulinum</name>
    <dbReference type="NCBI Taxonomy" id="1491"/>
    <lineage>
        <taxon>Bacteria</taxon>
        <taxon>Bacillati</taxon>
        <taxon>Bacillota</taxon>
        <taxon>Clostridia</taxon>
        <taxon>Eubacteriales</taxon>
        <taxon>Clostridiaceae</taxon>
        <taxon>Clostridium</taxon>
    </lineage>
</organism>
<feature type="region of interest" description="Disordered" evidence="1">
    <location>
        <begin position="32"/>
        <end position="101"/>
    </location>
</feature>
<reference evidence="6 7" key="1">
    <citation type="submission" date="2019-04" db="EMBL/GenBank/DDBJ databases">
        <title>Genome sequencing of Clostridium botulinum Groups I-IV and Clostridium butyricum.</title>
        <authorList>
            <person name="Brunt J."/>
            <person name="Van Vliet A.H.M."/>
            <person name="Stringer S.C."/>
            <person name="Carter A.T."/>
            <person name="Peck M.W."/>
        </authorList>
    </citation>
    <scope>NUCLEOTIDE SEQUENCE [LARGE SCALE GENOMIC DNA]</scope>
    <source>
        <strain evidence="4 7">1605</strain>
        <strain evidence="5 6">CB-K-33E</strain>
    </source>
</reference>
<dbReference type="Proteomes" id="UP000476820">
    <property type="component" value="Unassembled WGS sequence"/>
</dbReference>
<dbReference type="EMBL" id="SWOV01000011">
    <property type="protein sequence ID" value="NFF87449.1"/>
    <property type="molecule type" value="Genomic_DNA"/>
</dbReference>
<evidence type="ECO:0000313" key="5">
    <source>
        <dbReference type="EMBL" id="NFN34749.1"/>
    </source>
</evidence>
<dbReference type="Proteomes" id="UP000473681">
    <property type="component" value="Unassembled WGS sequence"/>
</dbReference>
<dbReference type="EMBL" id="SWVK01000006">
    <property type="protein sequence ID" value="NFN34749.1"/>
    <property type="molecule type" value="Genomic_DNA"/>
</dbReference>
<dbReference type="Pfam" id="PF07007">
    <property type="entry name" value="LprI"/>
    <property type="match status" value="1"/>
</dbReference>
<proteinExistence type="predicted"/>
<keyword evidence="2" id="KW-0732">Signal</keyword>
<evidence type="ECO:0000313" key="7">
    <source>
        <dbReference type="Proteomes" id="UP000476820"/>
    </source>
</evidence>
<evidence type="ECO:0000313" key="4">
    <source>
        <dbReference type="EMBL" id="NFF87449.1"/>
    </source>
</evidence>
<dbReference type="RefSeq" id="WP_053342202.1">
    <property type="nucleotide sequence ID" value="NZ_JACBDB010000001.1"/>
</dbReference>
<evidence type="ECO:0000256" key="2">
    <source>
        <dbReference type="SAM" id="SignalP"/>
    </source>
</evidence>
<name>A0A0M1M6Y8_CLOBO</name>
<accession>A0A0M1M6Y8</accession>
<gene>
    <name evidence="4" type="ORF">FC774_06130</name>
    <name evidence="5" type="ORF">FDB51_06285</name>
</gene>
<dbReference type="InterPro" id="IPR009739">
    <property type="entry name" value="LprI-like_N"/>
</dbReference>
<sequence>MKQKAILNLILIGLISFNFIGCTSSTKEIAPNNEQEKNISTENNKTNEIDINKASNNSDNETKNNTTINKNSQDDSNKVNTKKVDSSTKENNNVSKTQESTKQIYKNKLDAIELGMKDLDDLKGGSTLEMKSAAKEEYERWDRALNEIYGVLQKQLSSDDMNKLKDEEIKWIASRDEQAKKDSLKYKGGTAETLIYGMSLGQSTKERCYELVEKYMK</sequence>
<feature type="compositionally biased region" description="Basic and acidic residues" evidence="1">
    <location>
        <begin position="34"/>
        <end position="51"/>
    </location>
</feature>
<comment type="caution">
    <text evidence="4">The sequence shown here is derived from an EMBL/GenBank/DDBJ whole genome shotgun (WGS) entry which is preliminary data.</text>
</comment>
<dbReference type="PANTHER" id="PTHR39176:SF1">
    <property type="entry name" value="PERIPLASMIC PROTEIN"/>
    <property type="match status" value="1"/>
</dbReference>
<dbReference type="AlphaFoldDB" id="A0A0M1M6Y8"/>
<evidence type="ECO:0000259" key="3">
    <source>
        <dbReference type="Pfam" id="PF07007"/>
    </source>
</evidence>